<evidence type="ECO:0000256" key="5">
    <source>
        <dbReference type="ARBA" id="ARBA00023163"/>
    </source>
</evidence>
<organism evidence="7 8">
    <name type="scientific">Thalassococcus arenae</name>
    <dbReference type="NCBI Taxonomy" id="2851652"/>
    <lineage>
        <taxon>Bacteria</taxon>
        <taxon>Pseudomonadati</taxon>
        <taxon>Pseudomonadota</taxon>
        <taxon>Alphaproteobacteria</taxon>
        <taxon>Rhodobacterales</taxon>
        <taxon>Roseobacteraceae</taxon>
        <taxon>Thalassococcus</taxon>
    </lineage>
</organism>
<evidence type="ECO:0000256" key="2">
    <source>
        <dbReference type="ARBA" id="ARBA00023015"/>
    </source>
</evidence>
<dbReference type="InterPro" id="IPR000847">
    <property type="entry name" value="LysR_HTH_N"/>
</dbReference>
<evidence type="ECO:0000256" key="4">
    <source>
        <dbReference type="ARBA" id="ARBA00023159"/>
    </source>
</evidence>
<evidence type="ECO:0000259" key="6">
    <source>
        <dbReference type="PROSITE" id="PS50931"/>
    </source>
</evidence>
<dbReference type="Proteomes" id="UP001166293">
    <property type="component" value="Unassembled WGS sequence"/>
</dbReference>
<keyword evidence="3" id="KW-0238">DNA-binding</keyword>
<dbReference type="PROSITE" id="PS50931">
    <property type="entry name" value="HTH_LYSR"/>
    <property type="match status" value="1"/>
</dbReference>
<dbReference type="InterPro" id="IPR005119">
    <property type="entry name" value="LysR_subst-bd"/>
</dbReference>
<keyword evidence="2" id="KW-0805">Transcription regulation</keyword>
<evidence type="ECO:0000313" key="8">
    <source>
        <dbReference type="Proteomes" id="UP001166293"/>
    </source>
</evidence>
<evidence type="ECO:0000256" key="3">
    <source>
        <dbReference type="ARBA" id="ARBA00023125"/>
    </source>
</evidence>
<evidence type="ECO:0000313" key="7">
    <source>
        <dbReference type="EMBL" id="MBV2361308.1"/>
    </source>
</evidence>
<keyword evidence="5" id="KW-0804">Transcription</keyword>
<comment type="similarity">
    <text evidence="1">Belongs to the LysR transcriptional regulatory family.</text>
</comment>
<dbReference type="RefSeq" id="WP_217779631.1">
    <property type="nucleotide sequence ID" value="NZ_JAHRWL010000002.1"/>
</dbReference>
<evidence type="ECO:0000256" key="1">
    <source>
        <dbReference type="ARBA" id="ARBA00009437"/>
    </source>
</evidence>
<proteinExistence type="inferred from homology"/>
<reference evidence="7" key="1">
    <citation type="submission" date="2021-06" db="EMBL/GenBank/DDBJ databases">
        <title>Thalassococcus sp. CAU 1522 isolated from sea sand, Republic of Korea.</title>
        <authorList>
            <person name="Kim W."/>
        </authorList>
    </citation>
    <scope>NUCLEOTIDE SEQUENCE</scope>
    <source>
        <strain evidence="7">CAU 1522</strain>
    </source>
</reference>
<dbReference type="PANTHER" id="PTHR30346:SF26">
    <property type="entry name" value="HYDROGEN PEROXIDE-INDUCIBLE GENES ACTIVATOR"/>
    <property type="match status" value="1"/>
</dbReference>
<dbReference type="Pfam" id="PF03466">
    <property type="entry name" value="LysR_substrate"/>
    <property type="match status" value="1"/>
</dbReference>
<gene>
    <name evidence="7" type="ORF">KUH32_16205</name>
</gene>
<sequence length="311" mass="33762">MATTPSLRQLRYFVTLAEAGQVSRAAEWLGLSQPSLSLQISALETRLGLALVERRRRGVVLTPEGRLVLERAKRVLDEVSALGDLAQSLGAGLTGQLRLGASPTVGPYLLPGLVRRMHRDHPDFRLVLRDGAPRDLVEELLAGRHDVILTQLPVTARGIAVARLFREPLRVAMAHDHPLAAKDMLTDADLAGQDVLTLPDAFALHSQIAELCRDVGAGLRADYEGTSLDALRLMASMGMGLAFLPALYLASEAGHSAGDVVVRPFRQDRVTRSIGLVWRQSAAPSVALERLTNLLRRTLREDHAGRVIAEA</sequence>
<feature type="domain" description="HTH lysR-type" evidence="6">
    <location>
        <begin position="5"/>
        <end position="62"/>
    </location>
</feature>
<protein>
    <submittedName>
        <fullName evidence="7">LysR family transcriptional regulator</fullName>
    </submittedName>
</protein>
<keyword evidence="4" id="KW-0010">Activator</keyword>
<accession>A0ABS6NBF3</accession>
<dbReference type="CDD" id="cd08411">
    <property type="entry name" value="PBP2_OxyR"/>
    <property type="match status" value="1"/>
</dbReference>
<dbReference type="EMBL" id="JAHRWL010000002">
    <property type="protein sequence ID" value="MBV2361308.1"/>
    <property type="molecule type" value="Genomic_DNA"/>
</dbReference>
<keyword evidence="8" id="KW-1185">Reference proteome</keyword>
<dbReference type="Pfam" id="PF00126">
    <property type="entry name" value="HTH_1"/>
    <property type="match status" value="1"/>
</dbReference>
<name>A0ABS6NBF3_9RHOB</name>
<dbReference type="PANTHER" id="PTHR30346">
    <property type="entry name" value="TRANSCRIPTIONAL DUAL REGULATOR HCAR-RELATED"/>
    <property type="match status" value="1"/>
</dbReference>
<comment type="caution">
    <text evidence="7">The sequence shown here is derived from an EMBL/GenBank/DDBJ whole genome shotgun (WGS) entry which is preliminary data.</text>
</comment>